<evidence type="ECO:0000256" key="1">
    <source>
        <dbReference type="ARBA" id="ARBA00022527"/>
    </source>
</evidence>
<dbReference type="PANTHER" id="PTHR24345:SF91">
    <property type="entry name" value="SERINE_THREONINE-PROTEIN KINASE PLK4"/>
    <property type="match status" value="1"/>
</dbReference>
<dbReference type="PANTHER" id="PTHR24345">
    <property type="entry name" value="SERINE/THREONINE-PROTEIN KINASE PLK"/>
    <property type="match status" value="1"/>
</dbReference>
<dbReference type="InterPro" id="IPR008266">
    <property type="entry name" value="Tyr_kinase_AS"/>
</dbReference>
<dbReference type="AlphaFoldDB" id="A0A7S1DB30"/>
<evidence type="ECO:0000313" key="8">
    <source>
        <dbReference type="EMBL" id="CAD8942505.1"/>
    </source>
</evidence>
<gene>
    <name evidence="8" type="ORF">CTEN0397_LOCUS13571</name>
</gene>
<feature type="domain" description="Protein kinase" evidence="7">
    <location>
        <begin position="1"/>
        <end position="268"/>
    </location>
</feature>
<dbReference type="InterPro" id="IPR000719">
    <property type="entry name" value="Prot_kinase_dom"/>
</dbReference>
<evidence type="ECO:0000256" key="5">
    <source>
        <dbReference type="ARBA" id="ARBA00022840"/>
    </source>
</evidence>
<dbReference type="PROSITE" id="PS50011">
    <property type="entry name" value="PROTEIN_KINASE_DOM"/>
    <property type="match status" value="1"/>
</dbReference>
<dbReference type="GO" id="GO:0005634">
    <property type="term" value="C:nucleus"/>
    <property type="evidence" value="ECO:0007669"/>
    <property type="project" value="TreeGrafter"/>
</dbReference>
<keyword evidence="2" id="KW-0808">Transferase</keyword>
<keyword evidence="6" id="KW-0472">Membrane</keyword>
<dbReference type="Pfam" id="PF00069">
    <property type="entry name" value="Pkinase"/>
    <property type="match status" value="1"/>
</dbReference>
<keyword evidence="3" id="KW-0547">Nucleotide-binding</keyword>
<dbReference type="SUPFAM" id="SSF56112">
    <property type="entry name" value="Protein kinase-like (PK-like)"/>
    <property type="match status" value="1"/>
</dbReference>
<reference evidence="8" key="1">
    <citation type="submission" date="2021-01" db="EMBL/GenBank/DDBJ databases">
        <authorList>
            <person name="Corre E."/>
            <person name="Pelletier E."/>
            <person name="Niang G."/>
            <person name="Scheremetjew M."/>
            <person name="Finn R."/>
            <person name="Kale V."/>
            <person name="Holt S."/>
            <person name="Cochrane G."/>
            <person name="Meng A."/>
            <person name="Brown T."/>
            <person name="Cohen L."/>
        </authorList>
    </citation>
    <scope>NUCLEOTIDE SEQUENCE</scope>
    <source>
        <strain evidence="8">ECT3854</strain>
    </source>
</reference>
<organism evidence="8">
    <name type="scientific">Cyclophora tenuis</name>
    <name type="common">Marine diatom</name>
    <dbReference type="NCBI Taxonomy" id="216820"/>
    <lineage>
        <taxon>Eukaryota</taxon>
        <taxon>Sar</taxon>
        <taxon>Stramenopiles</taxon>
        <taxon>Ochrophyta</taxon>
        <taxon>Bacillariophyta</taxon>
        <taxon>Fragilariophyceae</taxon>
        <taxon>Fragilariophycidae</taxon>
        <taxon>Cyclophorales</taxon>
        <taxon>Cyclophoraceae</taxon>
        <taxon>Cyclophora</taxon>
    </lineage>
</organism>
<proteinExistence type="predicted"/>
<accession>A0A7S1DB30</accession>
<evidence type="ECO:0000259" key="7">
    <source>
        <dbReference type="PROSITE" id="PS50011"/>
    </source>
</evidence>
<dbReference type="GO" id="GO:0005524">
    <property type="term" value="F:ATP binding"/>
    <property type="evidence" value="ECO:0007669"/>
    <property type="project" value="UniProtKB-KW"/>
</dbReference>
<dbReference type="EMBL" id="HBFW01021081">
    <property type="protein sequence ID" value="CAD8942505.1"/>
    <property type="molecule type" value="Transcribed_RNA"/>
</dbReference>
<evidence type="ECO:0000256" key="3">
    <source>
        <dbReference type="ARBA" id="ARBA00022741"/>
    </source>
</evidence>
<dbReference type="Gene3D" id="1.10.510.10">
    <property type="entry name" value="Transferase(Phosphotransferase) domain 1"/>
    <property type="match status" value="1"/>
</dbReference>
<keyword evidence="4" id="KW-0418">Kinase</keyword>
<keyword evidence="6" id="KW-0812">Transmembrane</keyword>
<feature type="transmembrane region" description="Helical" evidence="6">
    <location>
        <begin position="191"/>
        <end position="211"/>
    </location>
</feature>
<dbReference type="GO" id="GO:0004674">
    <property type="term" value="F:protein serine/threonine kinase activity"/>
    <property type="evidence" value="ECO:0007669"/>
    <property type="project" value="UniProtKB-KW"/>
</dbReference>
<evidence type="ECO:0000256" key="2">
    <source>
        <dbReference type="ARBA" id="ARBA00022679"/>
    </source>
</evidence>
<sequence length="300" mass="34140">MRQLRGRHLEDPIKEISAMQLIGNYHPNVLGCIEVLQDDEYLYTIMPYCAGGDLFGRVMGNDKTRTDSQLSDKTFDQAGTQVEEGKARLWFRQLLSGLFHLQRKGVCHRDISLENLMIDDENDELKIIDMGMCLRVPYVDLDNEASDRVTDVSDGTERLLMKSQGQGGKLMYMAPEVVAREDVFDGFAIDLWAAGVVLFVMLVGLAPFKWAHPSDKRYAKIAKGNLKELMSGLHLDLSDEACDLLQNMFWWDPRKRLTLAQILQHPWVQNKKFAMPATVPPPKTKPVHSQAIWKRAMAHP</sequence>
<evidence type="ECO:0000256" key="6">
    <source>
        <dbReference type="SAM" id="Phobius"/>
    </source>
</evidence>
<protein>
    <recommendedName>
        <fullName evidence="7">Protein kinase domain-containing protein</fullName>
    </recommendedName>
</protein>
<evidence type="ECO:0000256" key="4">
    <source>
        <dbReference type="ARBA" id="ARBA00022777"/>
    </source>
</evidence>
<dbReference type="InterPro" id="IPR011009">
    <property type="entry name" value="Kinase-like_dom_sf"/>
</dbReference>
<name>A0A7S1DB30_CYCTE</name>
<dbReference type="PROSITE" id="PS00109">
    <property type="entry name" value="PROTEIN_KINASE_TYR"/>
    <property type="match status" value="1"/>
</dbReference>
<keyword evidence="1" id="KW-0723">Serine/threonine-protein kinase</keyword>
<keyword evidence="5" id="KW-0067">ATP-binding</keyword>
<keyword evidence="6" id="KW-1133">Transmembrane helix</keyword>